<dbReference type="EMBL" id="JACHXJ010000005">
    <property type="protein sequence ID" value="MBB3130754.1"/>
    <property type="molecule type" value="Genomic_DNA"/>
</dbReference>
<evidence type="ECO:0000313" key="2">
    <source>
        <dbReference type="Proteomes" id="UP000517523"/>
    </source>
</evidence>
<dbReference type="Proteomes" id="UP000517523">
    <property type="component" value="Unassembled WGS sequence"/>
</dbReference>
<organism evidence="1 2">
    <name type="scientific">Paenibacillus rhizosphaerae</name>
    <dbReference type="NCBI Taxonomy" id="297318"/>
    <lineage>
        <taxon>Bacteria</taxon>
        <taxon>Bacillati</taxon>
        <taxon>Bacillota</taxon>
        <taxon>Bacilli</taxon>
        <taxon>Bacillales</taxon>
        <taxon>Paenibacillaceae</taxon>
        <taxon>Paenibacillus</taxon>
    </lineage>
</organism>
<evidence type="ECO:0000313" key="1">
    <source>
        <dbReference type="EMBL" id="MBB3130754.1"/>
    </source>
</evidence>
<comment type="caution">
    <text evidence="1">The sequence shown here is derived from an EMBL/GenBank/DDBJ whole genome shotgun (WGS) entry which is preliminary data.</text>
</comment>
<gene>
    <name evidence="1" type="ORF">FHS19_005473</name>
</gene>
<reference evidence="1 2" key="1">
    <citation type="submission" date="2020-08" db="EMBL/GenBank/DDBJ databases">
        <title>Genomic Encyclopedia of Type Strains, Phase III (KMG-III): the genomes of soil and plant-associated and newly described type strains.</title>
        <authorList>
            <person name="Whitman W."/>
        </authorList>
    </citation>
    <scope>NUCLEOTIDE SEQUENCE [LARGE SCALE GENOMIC DNA]</scope>
    <source>
        <strain evidence="1 2">CECT 5831</strain>
    </source>
</reference>
<dbReference type="AlphaFoldDB" id="A0A839TUE1"/>
<sequence>MYFIFVKKQGNRPDRLKQAAGEICFLLVPGL</sequence>
<protein>
    <submittedName>
        <fullName evidence="1">Uncharacterized protein</fullName>
    </submittedName>
</protein>
<proteinExistence type="predicted"/>
<name>A0A839TUE1_9BACL</name>
<accession>A0A839TUE1</accession>